<dbReference type="Proteomes" id="UP001174934">
    <property type="component" value="Unassembled WGS sequence"/>
</dbReference>
<reference evidence="2" key="1">
    <citation type="submission" date="2023-06" db="EMBL/GenBank/DDBJ databases">
        <title>Genome-scale phylogeny and comparative genomics of the fungal order Sordariales.</title>
        <authorList>
            <consortium name="Lawrence Berkeley National Laboratory"/>
            <person name="Hensen N."/>
            <person name="Bonometti L."/>
            <person name="Westerberg I."/>
            <person name="Brannstrom I.O."/>
            <person name="Guillou S."/>
            <person name="Cros-Aarteil S."/>
            <person name="Calhoun S."/>
            <person name="Haridas S."/>
            <person name="Kuo A."/>
            <person name="Mondo S."/>
            <person name="Pangilinan J."/>
            <person name="Riley R."/>
            <person name="LaButti K."/>
            <person name="Andreopoulos B."/>
            <person name="Lipzen A."/>
            <person name="Chen C."/>
            <person name="Yanf M."/>
            <person name="Daum C."/>
            <person name="Ng V."/>
            <person name="Clum A."/>
            <person name="Steindorff A."/>
            <person name="Ohm R."/>
            <person name="Martin F."/>
            <person name="Silar P."/>
            <person name="Natvig D."/>
            <person name="Lalanne C."/>
            <person name="Gautier V."/>
            <person name="Ament-velasquez S.L."/>
            <person name="Kruys A."/>
            <person name="Hutchinson M.I."/>
            <person name="Powell A.J."/>
            <person name="Barry K."/>
            <person name="Miller A.N."/>
            <person name="Grigoriev I.V."/>
            <person name="Debuchy R."/>
            <person name="Gladieux P."/>
            <person name="Thoren M.H."/>
            <person name="Johannesson H."/>
        </authorList>
    </citation>
    <scope>NUCLEOTIDE SEQUENCE</scope>
    <source>
        <strain evidence="2">SMH3391-2</strain>
    </source>
</reference>
<comment type="caution">
    <text evidence="2">The sequence shown here is derived from an EMBL/GenBank/DDBJ whole genome shotgun (WGS) entry which is preliminary data.</text>
</comment>
<gene>
    <name evidence="2" type="ORF">B0T17DRAFT_568243</name>
</gene>
<dbReference type="EMBL" id="JAULSR010000001">
    <property type="protein sequence ID" value="KAK0634527.1"/>
    <property type="molecule type" value="Genomic_DNA"/>
</dbReference>
<proteinExistence type="predicted"/>
<evidence type="ECO:0000313" key="2">
    <source>
        <dbReference type="EMBL" id="KAK0634527.1"/>
    </source>
</evidence>
<feature type="region of interest" description="Disordered" evidence="1">
    <location>
        <begin position="1"/>
        <end position="38"/>
    </location>
</feature>
<evidence type="ECO:0000256" key="1">
    <source>
        <dbReference type="SAM" id="MobiDB-lite"/>
    </source>
</evidence>
<protein>
    <submittedName>
        <fullName evidence="2">Uncharacterized protein</fullName>
    </submittedName>
</protein>
<dbReference type="AlphaFoldDB" id="A0AA39XJP9"/>
<feature type="compositionally biased region" description="Basic and acidic residues" evidence="1">
    <location>
        <begin position="20"/>
        <end position="33"/>
    </location>
</feature>
<name>A0AA39XJP9_9PEZI</name>
<organism evidence="2 3">
    <name type="scientific">Bombardia bombarda</name>
    <dbReference type="NCBI Taxonomy" id="252184"/>
    <lineage>
        <taxon>Eukaryota</taxon>
        <taxon>Fungi</taxon>
        <taxon>Dikarya</taxon>
        <taxon>Ascomycota</taxon>
        <taxon>Pezizomycotina</taxon>
        <taxon>Sordariomycetes</taxon>
        <taxon>Sordariomycetidae</taxon>
        <taxon>Sordariales</taxon>
        <taxon>Lasiosphaeriaceae</taxon>
        <taxon>Bombardia</taxon>
    </lineage>
</organism>
<keyword evidence="3" id="KW-1185">Reference proteome</keyword>
<evidence type="ECO:0000313" key="3">
    <source>
        <dbReference type="Proteomes" id="UP001174934"/>
    </source>
</evidence>
<sequence length="225" mass="25272">MAQPRSAIGPPSKDPAAEPDTTKGKEKEKEQKPSEQIPHFVHIAPSIFTPLPPDFGDKLSDIPRDRLERLKRILESIDYQREGVVENIMWMIEREKTRLILEASEVEAAQGQKKPTGLDQAEADRIIANMEAPADPGMDYNIKTIGTVEELLPPLGTPTNESLRDKTVSALLRLVEFGIVQVQGYELHMTKTKQHYLDRVEKEAQKIREAGMRPEERTGAAEAPM</sequence>
<accession>A0AA39XJP9</accession>